<accession>A0A831QM75</accession>
<gene>
    <name evidence="2" type="ORF">ENH87_01855</name>
</gene>
<keyword evidence="1" id="KW-1133">Transmembrane helix</keyword>
<feature type="transmembrane region" description="Helical" evidence="1">
    <location>
        <begin position="12"/>
        <end position="30"/>
    </location>
</feature>
<reference evidence="2" key="1">
    <citation type="journal article" date="2020" name="mSystems">
        <title>Genome- and Community-Level Interaction Insights into Carbon Utilization and Element Cycling Functions of Hydrothermarchaeota in Hydrothermal Sediment.</title>
        <authorList>
            <person name="Zhou Z."/>
            <person name="Liu Y."/>
            <person name="Xu W."/>
            <person name="Pan J."/>
            <person name="Luo Z.H."/>
            <person name="Li M."/>
        </authorList>
    </citation>
    <scope>NUCLEOTIDE SEQUENCE [LARGE SCALE GENOMIC DNA]</scope>
    <source>
        <strain evidence="2">HyVt-345</strain>
    </source>
</reference>
<protein>
    <submittedName>
        <fullName evidence="2">Uncharacterized protein</fullName>
    </submittedName>
</protein>
<evidence type="ECO:0000256" key="1">
    <source>
        <dbReference type="SAM" id="Phobius"/>
    </source>
</evidence>
<sequence length="74" mass="8389">MVTKKPINRRNFLKYFTGGLLGAGLVPMVGKEDPDVATMIDFEGNEYPVVIEPIDWDMARKELAEFFKIVKLQG</sequence>
<dbReference type="AlphaFoldDB" id="A0A831QM75"/>
<keyword evidence="1" id="KW-0812">Transmembrane</keyword>
<evidence type="ECO:0000313" key="2">
    <source>
        <dbReference type="EMBL" id="HEA19645.1"/>
    </source>
</evidence>
<dbReference type="EMBL" id="DRGL01000013">
    <property type="protein sequence ID" value="HEA19645.1"/>
    <property type="molecule type" value="Genomic_DNA"/>
</dbReference>
<name>A0A831QM75_9FLAO</name>
<proteinExistence type="predicted"/>
<keyword evidence="1" id="KW-0472">Membrane</keyword>
<dbReference type="Proteomes" id="UP000886191">
    <property type="component" value="Unassembled WGS sequence"/>
</dbReference>
<comment type="caution">
    <text evidence="2">The sequence shown here is derived from an EMBL/GenBank/DDBJ whole genome shotgun (WGS) entry which is preliminary data.</text>
</comment>
<organism evidence="2">
    <name type="scientific">Pricia antarctica</name>
    <dbReference type="NCBI Taxonomy" id="641691"/>
    <lineage>
        <taxon>Bacteria</taxon>
        <taxon>Pseudomonadati</taxon>
        <taxon>Bacteroidota</taxon>
        <taxon>Flavobacteriia</taxon>
        <taxon>Flavobacteriales</taxon>
        <taxon>Flavobacteriaceae</taxon>
        <taxon>Pricia</taxon>
    </lineage>
</organism>